<reference evidence="1 2" key="1">
    <citation type="submission" date="2021-01" db="EMBL/GenBank/DDBJ databases">
        <title>Tumebacillus sp. strain ITR2 16S ribosomal RNA gene Genome sequencing and assembly.</title>
        <authorList>
            <person name="Kang M."/>
        </authorList>
    </citation>
    <scope>NUCLEOTIDE SEQUENCE [LARGE SCALE GENOMIC DNA]</scope>
    <source>
        <strain evidence="1 2">ITR2</strain>
    </source>
</reference>
<accession>A0ABS1J9D3</accession>
<evidence type="ECO:0000313" key="2">
    <source>
        <dbReference type="Proteomes" id="UP000602284"/>
    </source>
</evidence>
<dbReference type="EMBL" id="JAEQNB010000002">
    <property type="protein sequence ID" value="MBL0386864.1"/>
    <property type="molecule type" value="Genomic_DNA"/>
</dbReference>
<dbReference type="RefSeq" id="WP_201634073.1">
    <property type="nucleotide sequence ID" value="NZ_JAEQNB010000002.1"/>
</dbReference>
<sequence>MVKSFLLDTNAYHLFFSMGSQDKKTKLESLLMKGGVVEFYLSEISAMEIYSVLGKDRRGIQQQVQLCTRNINSGYCEQEWSTPGRKGIKNKMFKSLIKLVSDSLNASGGIRAKVISLDSEHISVAKDFLIDYADKYNFGSQDALIAATAILYKKRTETEITVVTSDKGLKAALSQAKIPVHDPLLA</sequence>
<organism evidence="1 2">
    <name type="scientific">Tumebacillus amylolyticus</name>
    <dbReference type="NCBI Taxonomy" id="2801339"/>
    <lineage>
        <taxon>Bacteria</taxon>
        <taxon>Bacillati</taxon>
        <taxon>Bacillota</taxon>
        <taxon>Bacilli</taxon>
        <taxon>Bacillales</taxon>
        <taxon>Alicyclobacillaceae</taxon>
        <taxon>Tumebacillus</taxon>
    </lineage>
</organism>
<dbReference type="SUPFAM" id="SSF88723">
    <property type="entry name" value="PIN domain-like"/>
    <property type="match status" value="1"/>
</dbReference>
<dbReference type="Proteomes" id="UP000602284">
    <property type="component" value="Unassembled WGS sequence"/>
</dbReference>
<gene>
    <name evidence="1" type="ORF">JJB07_09385</name>
</gene>
<evidence type="ECO:0000313" key="1">
    <source>
        <dbReference type="EMBL" id="MBL0386864.1"/>
    </source>
</evidence>
<dbReference type="Gene3D" id="3.40.50.1010">
    <property type="entry name" value="5'-nuclease"/>
    <property type="match status" value="1"/>
</dbReference>
<protein>
    <submittedName>
        <fullName evidence="1">PIN domain-containing protein</fullName>
    </submittedName>
</protein>
<keyword evidence="2" id="KW-1185">Reference proteome</keyword>
<proteinExistence type="predicted"/>
<dbReference type="InterPro" id="IPR029060">
    <property type="entry name" value="PIN-like_dom_sf"/>
</dbReference>
<comment type="caution">
    <text evidence="1">The sequence shown here is derived from an EMBL/GenBank/DDBJ whole genome shotgun (WGS) entry which is preliminary data.</text>
</comment>
<name>A0ABS1J9D3_9BACL</name>